<evidence type="ECO:0000313" key="1">
    <source>
        <dbReference type="EMBL" id="GGD25965.1"/>
    </source>
</evidence>
<proteinExistence type="predicted"/>
<evidence type="ECO:0000313" key="2">
    <source>
        <dbReference type="Proteomes" id="UP000613160"/>
    </source>
</evidence>
<reference evidence="1" key="1">
    <citation type="journal article" date="2014" name="Int. J. Syst. Evol. Microbiol.">
        <title>Complete genome sequence of Corynebacterium casei LMG S-19264T (=DSM 44701T), isolated from a smear-ripened cheese.</title>
        <authorList>
            <consortium name="US DOE Joint Genome Institute (JGI-PGF)"/>
            <person name="Walter F."/>
            <person name="Albersmeier A."/>
            <person name="Kalinowski J."/>
            <person name="Ruckert C."/>
        </authorList>
    </citation>
    <scope>NUCLEOTIDE SEQUENCE</scope>
    <source>
        <strain evidence="1">CGMCC 1.15493</strain>
    </source>
</reference>
<sequence>MTTAPLTQQQRLVNLIARHGWVPMTALIDHLYGDRPDGGPDDPENNWCPPSFAAGVTRHGYDELDCQMSVEEITEKVLADEEEDRRFLEASGEAA</sequence>
<organism evidence="1 2">
    <name type="scientific">Aureimonas glaciei</name>
    <dbReference type="NCBI Taxonomy" id="1776957"/>
    <lineage>
        <taxon>Bacteria</taxon>
        <taxon>Pseudomonadati</taxon>
        <taxon>Pseudomonadota</taxon>
        <taxon>Alphaproteobacteria</taxon>
        <taxon>Hyphomicrobiales</taxon>
        <taxon>Aurantimonadaceae</taxon>
        <taxon>Aureimonas</taxon>
    </lineage>
</organism>
<accession>A0A916Y1D4</accession>
<dbReference type="Proteomes" id="UP000613160">
    <property type="component" value="Unassembled WGS sequence"/>
</dbReference>
<dbReference type="EMBL" id="BMJJ01000007">
    <property type="protein sequence ID" value="GGD25965.1"/>
    <property type="molecule type" value="Genomic_DNA"/>
</dbReference>
<keyword evidence="2" id="KW-1185">Reference proteome</keyword>
<gene>
    <name evidence="1" type="ORF">GCM10011335_31220</name>
</gene>
<dbReference type="RefSeq" id="WP_188852322.1">
    <property type="nucleotide sequence ID" value="NZ_BMJJ01000007.1"/>
</dbReference>
<comment type="caution">
    <text evidence="1">The sequence shown here is derived from an EMBL/GenBank/DDBJ whole genome shotgun (WGS) entry which is preliminary data.</text>
</comment>
<reference evidence="1" key="2">
    <citation type="submission" date="2020-09" db="EMBL/GenBank/DDBJ databases">
        <authorList>
            <person name="Sun Q."/>
            <person name="Zhou Y."/>
        </authorList>
    </citation>
    <scope>NUCLEOTIDE SEQUENCE</scope>
    <source>
        <strain evidence="1">CGMCC 1.15493</strain>
    </source>
</reference>
<protein>
    <submittedName>
        <fullName evidence="1">Uncharacterized protein</fullName>
    </submittedName>
</protein>
<dbReference type="AlphaFoldDB" id="A0A916Y1D4"/>
<name>A0A916Y1D4_9HYPH</name>